<dbReference type="Proteomes" id="UP001165121">
    <property type="component" value="Unassembled WGS sequence"/>
</dbReference>
<dbReference type="EMBL" id="BSXT01003381">
    <property type="protein sequence ID" value="GMF53859.1"/>
    <property type="molecule type" value="Genomic_DNA"/>
</dbReference>
<dbReference type="AlphaFoldDB" id="A0A9W6Y5A7"/>
<dbReference type="CDD" id="cd00303">
    <property type="entry name" value="retropepsin_like"/>
    <property type="match status" value="1"/>
</dbReference>
<comment type="caution">
    <text evidence="1">The sequence shown here is derived from an EMBL/GenBank/DDBJ whole genome shotgun (WGS) entry which is preliminary data.</text>
</comment>
<organism evidence="1 2">
    <name type="scientific">Phytophthora fragariaefolia</name>
    <dbReference type="NCBI Taxonomy" id="1490495"/>
    <lineage>
        <taxon>Eukaryota</taxon>
        <taxon>Sar</taxon>
        <taxon>Stramenopiles</taxon>
        <taxon>Oomycota</taxon>
        <taxon>Peronosporomycetes</taxon>
        <taxon>Peronosporales</taxon>
        <taxon>Peronosporaceae</taxon>
        <taxon>Phytophthora</taxon>
    </lineage>
</organism>
<gene>
    <name evidence="1" type="ORF">Pfra01_002234700</name>
</gene>
<name>A0A9W6Y5A7_9STRA</name>
<dbReference type="SUPFAM" id="SSF50630">
    <property type="entry name" value="Acid proteases"/>
    <property type="match status" value="1"/>
</dbReference>
<evidence type="ECO:0000313" key="1">
    <source>
        <dbReference type="EMBL" id="GMF53859.1"/>
    </source>
</evidence>
<reference evidence="1" key="1">
    <citation type="submission" date="2023-04" db="EMBL/GenBank/DDBJ databases">
        <title>Phytophthora fragariaefolia NBRC 109709.</title>
        <authorList>
            <person name="Ichikawa N."/>
            <person name="Sato H."/>
            <person name="Tonouchi N."/>
        </authorList>
    </citation>
    <scope>NUCLEOTIDE SEQUENCE</scope>
    <source>
        <strain evidence="1">NBRC 109709</strain>
    </source>
</reference>
<dbReference type="Pfam" id="PF13975">
    <property type="entry name" value="gag-asp_proteas"/>
    <property type="match status" value="1"/>
</dbReference>
<dbReference type="Gene3D" id="2.40.70.10">
    <property type="entry name" value="Acid Proteases"/>
    <property type="match status" value="1"/>
</dbReference>
<keyword evidence="2" id="KW-1185">Reference proteome</keyword>
<dbReference type="InterPro" id="IPR021109">
    <property type="entry name" value="Peptidase_aspartic_dom_sf"/>
</dbReference>
<accession>A0A9W6Y5A7</accession>
<sequence length="337" mass="38019">MDHARPVVIRVTPCTSASADATSAHKHILQQFNRTCPPTVTGLGINGLPQLSEPAVEANFVFALVKRSEWQEDINAKDFGCEQDGGICPVEVSTILKPSEEVGELTGVITRAAFRERRTRAQVETRRLIKGERRGWWSAKQFDRRKRMRALVMGAVNDWKTKILLDTGANISAVGESFARKLRLRRRVSLDKKIDIHGIAKDKVYTQERAKVKLTLGWELVYEFEVWIMPHYAGVDVILGTDFMIPAGVSLDLFRSTMKNPEEVVVPLKNPKGRSTNRARRNMCLGAQTTHWMFYLDRSSNLSYSETARVGSHVTCGFGELTVWYPRCDSTGHRASR</sequence>
<protein>
    <submittedName>
        <fullName evidence="1">Unnamed protein product</fullName>
    </submittedName>
</protein>
<dbReference type="OrthoDB" id="122592at2759"/>
<evidence type="ECO:0000313" key="2">
    <source>
        <dbReference type="Proteomes" id="UP001165121"/>
    </source>
</evidence>
<proteinExistence type="predicted"/>